<protein>
    <submittedName>
        <fullName evidence="1">Type II toxin-antitoxin system RelE/ParE family toxin</fullName>
    </submittedName>
</protein>
<evidence type="ECO:0000313" key="2">
    <source>
        <dbReference type="Proteomes" id="UP000248329"/>
    </source>
</evidence>
<organism evidence="1 2">
    <name type="scientific">Candidatus Methanogaster sp</name>
    <dbReference type="NCBI Taxonomy" id="3386292"/>
    <lineage>
        <taxon>Archaea</taxon>
        <taxon>Methanobacteriati</taxon>
        <taxon>Methanobacteriota</taxon>
        <taxon>Stenosarchaea group</taxon>
        <taxon>Methanomicrobia</taxon>
        <taxon>Methanosarcinales</taxon>
        <taxon>ANME-2 cluster</taxon>
        <taxon>Candidatus Methanogasteraceae</taxon>
        <taxon>Candidatus Methanogaster</taxon>
    </lineage>
</organism>
<evidence type="ECO:0000313" key="1">
    <source>
        <dbReference type="EMBL" id="PXF56717.1"/>
    </source>
</evidence>
<reference evidence="1" key="1">
    <citation type="submission" date="2018-01" db="EMBL/GenBank/DDBJ databases">
        <authorList>
            <person name="Krukenberg V."/>
        </authorList>
    </citation>
    <scope>NUCLEOTIDE SEQUENCE</scope>
    <source>
        <strain evidence="1">E20ANME2</strain>
    </source>
</reference>
<gene>
    <name evidence="1" type="ORF">C4B59_16455</name>
</gene>
<accession>A0AC61KYC0</accession>
<name>A0AC61KYC0_9EURY</name>
<sequence length="90" mass="10543">MRYEIRLHPNAVSSLDNLNQSTKERLISKIRVLTDRPKLKRAGADIKKIKDANPEAYRLRIGDYRVIYAVEGDVVWITEIMSRGRGYRKR</sequence>
<dbReference type="EMBL" id="PQXF01000088">
    <property type="protein sequence ID" value="PXF56717.1"/>
    <property type="molecule type" value="Genomic_DNA"/>
</dbReference>
<comment type="caution">
    <text evidence="1">The sequence shown here is derived from an EMBL/GenBank/DDBJ whole genome shotgun (WGS) entry which is preliminary data.</text>
</comment>
<proteinExistence type="predicted"/>
<dbReference type="Proteomes" id="UP000248329">
    <property type="component" value="Unassembled WGS sequence"/>
</dbReference>